<organism evidence="1 2">
    <name type="scientific">Araneus ventricosus</name>
    <name type="common">Orbweaver spider</name>
    <name type="synonym">Epeira ventricosa</name>
    <dbReference type="NCBI Taxonomy" id="182803"/>
    <lineage>
        <taxon>Eukaryota</taxon>
        <taxon>Metazoa</taxon>
        <taxon>Ecdysozoa</taxon>
        <taxon>Arthropoda</taxon>
        <taxon>Chelicerata</taxon>
        <taxon>Arachnida</taxon>
        <taxon>Araneae</taxon>
        <taxon>Araneomorphae</taxon>
        <taxon>Entelegynae</taxon>
        <taxon>Araneoidea</taxon>
        <taxon>Araneidae</taxon>
        <taxon>Araneus</taxon>
    </lineage>
</organism>
<dbReference type="EMBL" id="BGPR01252584">
    <property type="protein sequence ID" value="GBM46781.1"/>
    <property type="molecule type" value="Genomic_DNA"/>
</dbReference>
<accession>A0A4Y2G0C5</accession>
<sequence>YCSIKLLHARANKKTRVFPGSGPSSPEALAVQYVTAHTVIYRATGPIQGGSSLESGFEP</sequence>
<reference evidence="1 2" key="1">
    <citation type="journal article" date="2019" name="Sci. Rep.">
        <title>Orb-weaving spider Araneus ventricosus genome elucidates the spidroin gene catalogue.</title>
        <authorList>
            <person name="Kono N."/>
            <person name="Nakamura H."/>
            <person name="Ohtoshi R."/>
            <person name="Moran D.A.P."/>
            <person name="Shinohara A."/>
            <person name="Yoshida Y."/>
            <person name="Fujiwara M."/>
            <person name="Mori M."/>
            <person name="Tomita M."/>
            <person name="Arakawa K."/>
        </authorList>
    </citation>
    <scope>NUCLEOTIDE SEQUENCE [LARGE SCALE GENOMIC DNA]</scope>
</reference>
<feature type="non-terminal residue" evidence="1">
    <location>
        <position position="1"/>
    </location>
</feature>
<name>A0A4Y2G0C5_ARAVE</name>
<dbReference type="Proteomes" id="UP000499080">
    <property type="component" value="Unassembled WGS sequence"/>
</dbReference>
<proteinExistence type="predicted"/>
<evidence type="ECO:0000313" key="2">
    <source>
        <dbReference type="Proteomes" id="UP000499080"/>
    </source>
</evidence>
<evidence type="ECO:0000313" key="1">
    <source>
        <dbReference type="EMBL" id="GBM46781.1"/>
    </source>
</evidence>
<protein>
    <submittedName>
        <fullName evidence="1">Uncharacterized protein</fullName>
    </submittedName>
</protein>
<comment type="caution">
    <text evidence="1">The sequence shown here is derived from an EMBL/GenBank/DDBJ whole genome shotgun (WGS) entry which is preliminary data.</text>
</comment>
<keyword evidence="2" id="KW-1185">Reference proteome</keyword>
<gene>
    <name evidence="1" type="ORF">AVEN_94045_1</name>
</gene>
<dbReference type="AlphaFoldDB" id="A0A4Y2G0C5"/>